<reference evidence="4" key="1">
    <citation type="journal article" date="2011" name="MBio">
        <title>Novel metabolic attributes of the genus Cyanothece, comprising a group of unicellular nitrogen-fixing Cyanobacteria.</title>
        <authorList>
            <person name="Bandyopadhyay A."/>
            <person name="Elvitigala T."/>
            <person name="Welsh E."/>
            <person name="Stockel J."/>
            <person name="Liberton M."/>
            <person name="Min H."/>
            <person name="Sherman L.A."/>
            <person name="Pakrasi H.B."/>
        </authorList>
    </citation>
    <scope>NUCLEOTIDE SEQUENCE [LARGE SCALE GENOMIC DNA]</scope>
    <source>
        <strain evidence="4">PCC 7424</strain>
    </source>
</reference>
<feature type="compositionally biased region" description="Low complexity" evidence="1">
    <location>
        <begin position="111"/>
        <end position="124"/>
    </location>
</feature>
<keyword evidence="2" id="KW-0472">Membrane</keyword>
<dbReference type="Proteomes" id="UP000002384">
    <property type="component" value="Chromosome"/>
</dbReference>
<dbReference type="HOGENOM" id="CLU_058968_0_0_3"/>
<dbReference type="KEGG" id="cyc:PCC7424_4866"/>
<feature type="compositionally biased region" description="Low complexity" evidence="1">
    <location>
        <begin position="152"/>
        <end position="166"/>
    </location>
</feature>
<organism evidence="3 4">
    <name type="scientific">Gloeothece citriformis (strain PCC 7424)</name>
    <name type="common">Cyanothece sp. (strain PCC 7424)</name>
    <dbReference type="NCBI Taxonomy" id="65393"/>
    <lineage>
        <taxon>Bacteria</taxon>
        <taxon>Bacillati</taxon>
        <taxon>Cyanobacteriota</taxon>
        <taxon>Cyanophyceae</taxon>
        <taxon>Oscillatoriophycideae</taxon>
        <taxon>Chroococcales</taxon>
        <taxon>Aphanothecaceae</taxon>
        <taxon>Gloeothece</taxon>
        <taxon>Gloeothece citriformis</taxon>
    </lineage>
</organism>
<sequence>MLAYILAIAIATYSLILFALAFLSPVIHRKDDFLWSGVGLFYALVLWLCAGRITGAVLLGQTAVTLLLFSFGWQTFKLRQAIAYPEQQWEEFSLMQWVQSRLGGVRRKKPTITPTPATSSSEEITPPPTEEKTEPQTDTSDVITQEQEETPETVTQDTTQTASVEDLILDEEVLETPTESESIQIKEKQAPVTPQPRQKKGFSFKNLFGGQKKPKTPSKPEPTKQEKEQTEPEKQPDVPSSTTQITPPTESFSPPETQKESSISGETLETDYQMETFIADEGAETVIEDYRSQETPSDDFSIYQMETFIADEGAETVIESYQVDVTSDNPKDKETEPKEQEKETLSSKPVESKETESEEKEEKLE</sequence>
<feature type="region of interest" description="Disordered" evidence="1">
    <location>
        <begin position="107"/>
        <end position="274"/>
    </location>
</feature>
<keyword evidence="2" id="KW-0812">Transmembrane</keyword>
<feature type="transmembrane region" description="Helical" evidence="2">
    <location>
        <begin position="5"/>
        <end position="27"/>
    </location>
</feature>
<dbReference type="AlphaFoldDB" id="B7KEA5"/>
<dbReference type="RefSeq" id="WP_015956805.1">
    <property type="nucleotide sequence ID" value="NC_011729.1"/>
</dbReference>
<proteinExistence type="predicted"/>
<feature type="compositionally biased region" description="Low complexity" evidence="1">
    <location>
        <begin position="246"/>
        <end position="256"/>
    </location>
</feature>
<dbReference type="InterPro" id="IPR010004">
    <property type="entry name" value="Uncharacterised_Ycf66"/>
</dbReference>
<feature type="transmembrane region" description="Helical" evidence="2">
    <location>
        <begin position="33"/>
        <end position="50"/>
    </location>
</feature>
<accession>B7KEA5</accession>
<evidence type="ECO:0000256" key="2">
    <source>
        <dbReference type="SAM" id="Phobius"/>
    </source>
</evidence>
<dbReference type="Pfam" id="PF07444">
    <property type="entry name" value="Ycf66_N"/>
    <property type="match status" value="1"/>
</dbReference>
<feature type="region of interest" description="Disordered" evidence="1">
    <location>
        <begin position="320"/>
        <end position="365"/>
    </location>
</feature>
<dbReference type="EMBL" id="CP001291">
    <property type="protein sequence ID" value="ACK73223.1"/>
    <property type="molecule type" value="Genomic_DNA"/>
</dbReference>
<dbReference type="STRING" id="65393.PCC7424_4866"/>
<evidence type="ECO:0000313" key="3">
    <source>
        <dbReference type="EMBL" id="ACK73223.1"/>
    </source>
</evidence>
<evidence type="ECO:0000313" key="4">
    <source>
        <dbReference type="Proteomes" id="UP000002384"/>
    </source>
</evidence>
<protein>
    <submittedName>
        <fullName evidence="3">Ycf66 family protein</fullName>
    </submittedName>
</protein>
<keyword evidence="4" id="KW-1185">Reference proteome</keyword>
<name>B7KEA5_GLOC7</name>
<evidence type="ECO:0000256" key="1">
    <source>
        <dbReference type="SAM" id="MobiDB-lite"/>
    </source>
</evidence>
<dbReference type="eggNOG" id="COG3238">
    <property type="taxonomic scope" value="Bacteria"/>
</dbReference>
<gene>
    <name evidence="3" type="ordered locus">PCC7424_4866</name>
</gene>
<feature type="compositionally biased region" description="Basic and acidic residues" evidence="1">
    <location>
        <begin position="221"/>
        <end position="236"/>
    </location>
</feature>
<dbReference type="OrthoDB" id="532877at2"/>
<keyword evidence="2" id="KW-1133">Transmembrane helix</keyword>
<feature type="compositionally biased region" description="Basic and acidic residues" evidence="1">
    <location>
        <begin position="329"/>
        <end position="365"/>
    </location>
</feature>